<keyword evidence="4 15" id="KW-0479">Metal-binding</keyword>
<evidence type="ECO:0000259" key="16">
    <source>
        <dbReference type="PROSITE" id="PS51066"/>
    </source>
</evidence>
<keyword evidence="9 15" id="KW-0238">DNA-binding</keyword>
<keyword evidence="13 15" id="KW-0326">Glycosidase</keyword>
<dbReference type="PANTHER" id="PTHR22993:SF9">
    <property type="entry name" value="FORMAMIDOPYRIMIDINE-DNA GLYCOSYLASE"/>
    <property type="match status" value="1"/>
</dbReference>
<gene>
    <name evidence="15" type="primary">mutM</name>
    <name evidence="15" type="synonym">fpg</name>
    <name evidence="18" type="ORF">OCGS_2130</name>
</gene>
<evidence type="ECO:0000256" key="6">
    <source>
        <dbReference type="ARBA" id="ARBA00022771"/>
    </source>
</evidence>
<feature type="binding site" evidence="15">
    <location>
        <position position="166"/>
    </location>
    <ligand>
        <name>DNA</name>
        <dbReference type="ChEBI" id="CHEBI:16991"/>
    </ligand>
</feature>
<dbReference type="InterPro" id="IPR000214">
    <property type="entry name" value="Znf_DNA_glyclase/AP_lyase"/>
</dbReference>
<protein>
    <recommendedName>
        <fullName evidence="15">Formamidopyrimidine-DNA glycosylase</fullName>
        <shortName evidence="15">Fapy-DNA glycosylase</shortName>
        <ecNumber evidence="15">3.2.2.23</ecNumber>
    </recommendedName>
    <alternativeName>
        <fullName evidence="15">DNA-(apurinic or apyrimidinic site) lyase MutM</fullName>
        <shortName evidence="15">AP lyase MutM</shortName>
        <ecNumber evidence="15">4.2.99.18</ecNumber>
    </alternativeName>
</protein>
<dbReference type="HAMAP" id="MF_00103">
    <property type="entry name" value="Fapy_DNA_glycosyl"/>
    <property type="match status" value="1"/>
</dbReference>
<dbReference type="OrthoDB" id="9800855at2"/>
<dbReference type="EC" id="4.2.99.18" evidence="15"/>
<feature type="binding site" evidence="15">
    <location>
        <position position="123"/>
    </location>
    <ligand>
        <name>DNA</name>
        <dbReference type="ChEBI" id="CHEBI:16991"/>
    </ligand>
</feature>
<dbReference type="eggNOG" id="COG0266">
    <property type="taxonomic scope" value="Bacteria"/>
</dbReference>
<dbReference type="Pfam" id="PF06827">
    <property type="entry name" value="zf-FPG_IleRS"/>
    <property type="match status" value="1"/>
</dbReference>
<dbReference type="GO" id="GO:0008270">
    <property type="term" value="F:zinc ion binding"/>
    <property type="evidence" value="ECO:0007669"/>
    <property type="project" value="UniProtKB-UniRule"/>
</dbReference>
<dbReference type="AlphaFoldDB" id="K2GM38"/>
<dbReference type="STRING" id="1231392.OCGS_2130"/>
<sequence length="287" mass="31713">MPELPEVETVRRGLAPVMEGRRILHADLRRPDLRWPLPDRMADRLTGARVGLLGRRSKYLLAGLDTGETLIVHLGMSGRMQIERDGGSGLPDCFHHAGSRLVRHDHVLLGMEGGARVVFNDPRRFGAMDLHPTDRLDDHWLLARLGPEPLGNAFHVEHLKAAFTNRRMPVKAALLDQRIVAGLGNIYVCEALHRAGIDPRRQAGRIAVARLDRLVAAIRDVLSDAIAAGGSSLRDHRQADGALGYFQHTFRVYDREGALCVTPGCAGTVRRIVQSGRSTFFCPACQR</sequence>
<evidence type="ECO:0000256" key="1">
    <source>
        <dbReference type="ARBA" id="ARBA00001668"/>
    </source>
</evidence>
<comment type="function">
    <text evidence="15">Involved in base excision repair of DNA damaged by oxidation or by mutagenic agents. Acts as DNA glycosylase that recognizes and removes damaged bases. Has a preference for oxidized purines, such as 7,8-dihydro-8-oxoguanine (8-oxoG). Has AP (apurinic/apyrimidinic) lyase activity and introduces nicks in the DNA strand. Cleaves the DNA backbone by beta-delta elimination to generate a single-strand break at the site of the removed base with both 3'- and 5'-phosphates.</text>
</comment>
<dbReference type="PROSITE" id="PS51066">
    <property type="entry name" value="ZF_FPG_2"/>
    <property type="match status" value="1"/>
</dbReference>
<dbReference type="RefSeq" id="WP_007427282.1">
    <property type="nucleotide sequence ID" value="NZ_AMGO01000047.1"/>
</dbReference>
<dbReference type="SUPFAM" id="SSF57716">
    <property type="entry name" value="Glucocorticoid receptor-like (DNA-binding domain)"/>
    <property type="match status" value="1"/>
</dbReference>
<evidence type="ECO:0000256" key="12">
    <source>
        <dbReference type="ARBA" id="ARBA00023268"/>
    </source>
</evidence>
<evidence type="ECO:0000313" key="19">
    <source>
        <dbReference type="Proteomes" id="UP000006765"/>
    </source>
</evidence>
<keyword evidence="8 15" id="KW-0862">Zinc</keyword>
<evidence type="ECO:0000256" key="2">
    <source>
        <dbReference type="ARBA" id="ARBA00009409"/>
    </source>
</evidence>
<dbReference type="InterPro" id="IPR010663">
    <property type="entry name" value="Znf_FPG/IleRS"/>
</dbReference>
<evidence type="ECO:0000256" key="7">
    <source>
        <dbReference type="ARBA" id="ARBA00022801"/>
    </source>
</evidence>
<dbReference type="Gene3D" id="1.10.8.50">
    <property type="match status" value="1"/>
</dbReference>
<evidence type="ECO:0000256" key="4">
    <source>
        <dbReference type="ARBA" id="ARBA00022723"/>
    </source>
</evidence>
<dbReference type="NCBIfam" id="NF002211">
    <property type="entry name" value="PRK01103.1"/>
    <property type="match status" value="1"/>
</dbReference>
<name>K2GM38_9RHOB</name>
<evidence type="ECO:0000256" key="11">
    <source>
        <dbReference type="ARBA" id="ARBA00023239"/>
    </source>
</evidence>
<evidence type="ECO:0000256" key="8">
    <source>
        <dbReference type="ARBA" id="ARBA00022833"/>
    </source>
</evidence>
<dbReference type="InterPro" id="IPR010979">
    <property type="entry name" value="Ribosomal_uS13-like_H2TH"/>
</dbReference>
<dbReference type="InterPro" id="IPR015887">
    <property type="entry name" value="DNA_glyclase_Znf_dom_DNA_BS"/>
</dbReference>
<dbReference type="PROSITE" id="PS01242">
    <property type="entry name" value="ZF_FPG_1"/>
    <property type="match status" value="1"/>
</dbReference>
<evidence type="ECO:0000256" key="15">
    <source>
        <dbReference type="HAMAP-Rule" id="MF_00103"/>
    </source>
</evidence>
<keyword evidence="10 15" id="KW-0234">DNA repair</keyword>
<feature type="active site" description="Proton donor" evidence="15">
    <location>
        <position position="3"/>
    </location>
</feature>
<dbReference type="GO" id="GO:0140078">
    <property type="term" value="F:class I DNA-(apurinic or apyrimidinic site) endonuclease activity"/>
    <property type="evidence" value="ECO:0007669"/>
    <property type="project" value="UniProtKB-EC"/>
</dbReference>
<dbReference type="FunFam" id="1.10.8.50:FF:000003">
    <property type="entry name" value="Formamidopyrimidine-DNA glycosylase"/>
    <property type="match status" value="1"/>
</dbReference>
<comment type="similarity">
    <text evidence="2 15">Belongs to the FPG family.</text>
</comment>
<dbReference type="EMBL" id="AMGO01000047">
    <property type="protein sequence ID" value="EKE43796.1"/>
    <property type="molecule type" value="Genomic_DNA"/>
</dbReference>
<dbReference type="GO" id="GO:0006284">
    <property type="term" value="P:base-excision repair"/>
    <property type="evidence" value="ECO:0007669"/>
    <property type="project" value="InterPro"/>
</dbReference>
<feature type="active site" description="Proton donor; for beta-elimination activity" evidence="15">
    <location>
        <position position="58"/>
    </location>
</feature>
<feature type="active site" description="Proton donor; for delta-elimination activity" evidence="15">
    <location>
        <position position="277"/>
    </location>
</feature>
<dbReference type="SMART" id="SM00898">
    <property type="entry name" value="Fapy_DNA_glyco"/>
    <property type="match status" value="1"/>
</dbReference>
<comment type="catalytic activity">
    <reaction evidence="14 15">
        <text>2'-deoxyribonucleotide-(2'-deoxyribose 5'-phosphate)-2'-deoxyribonucleotide-DNA = a 3'-end 2'-deoxyribonucleotide-(2,3-dehydro-2,3-deoxyribose 5'-phosphate)-DNA + a 5'-end 5'-phospho-2'-deoxyribonucleoside-DNA + H(+)</text>
        <dbReference type="Rhea" id="RHEA:66592"/>
        <dbReference type="Rhea" id="RHEA-COMP:13180"/>
        <dbReference type="Rhea" id="RHEA-COMP:16897"/>
        <dbReference type="Rhea" id="RHEA-COMP:17067"/>
        <dbReference type="ChEBI" id="CHEBI:15378"/>
        <dbReference type="ChEBI" id="CHEBI:136412"/>
        <dbReference type="ChEBI" id="CHEBI:157695"/>
        <dbReference type="ChEBI" id="CHEBI:167181"/>
        <dbReference type="EC" id="4.2.99.18"/>
    </reaction>
</comment>
<evidence type="ECO:0000256" key="14">
    <source>
        <dbReference type="ARBA" id="ARBA00044632"/>
    </source>
</evidence>
<dbReference type="PANTHER" id="PTHR22993">
    <property type="entry name" value="FORMAMIDOPYRIMIDINE-DNA GLYCOSYLASE"/>
    <property type="match status" value="1"/>
</dbReference>
<feature type="binding site" evidence="15">
    <location>
        <position position="104"/>
    </location>
    <ligand>
        <name>DNA</name>
        <dbReference type="ChEBI" id="CHEBI:16991"/>
    </ligand>
</feature>
<evidence type="ECO:0000256" key="5">
    <source>
        <dbReference type="ARBA" id="ARBA00022763"/>
    </source>
</evidence>
<keyword evidence="12 15" id="KW-0511">Multifunctional enzyme</keyword>
<evidence type="ECO:0000313" key="18">
    <source>
        <dbReference type="EMBL" id="EKE43796.1"/>
    </source>
</evidence>
<dbReference type="Pfam" id="PF06831">
    <property type="entry name" value="H2TH"/>
    <property type="match status" value="1"/>
</dbReference>
<evidence type="ECO:0000256" key="3">
    <source>
        <dbReference type="ARBA" id="ARBA00011245"/>
    </source>
</evidence>
<keyword evidence="11 15" id="KW-0456">Lyase</keyword>
<keyword evidence="5 15" id="KW-0227">DNA damage</keyword>
<dbReference type="GO" id="GO:0034039">
    <property type="term" value="F:8-oxo-7,8-dihydroguanine DNA N-glycosylase activity"/>
    <property type="evidence" value="ECO:0007669"/>
    <property type="project" value="TreeGrafter"/>
</dbReference>
<dbReference type="PROSITE" id="PS51068">
    <property type="entry name" value="FPG_CAT"/>
    <property type="match status" value="1"/>
</dbReference>
<dbReference type="NCBIfam" id="TIGR00577">
    <property type="entry name" value="fpg"/>
    <property type="match status" value="1"/>
</dbReference>
<dbReference type="InterPro" id="IPR012319">
    <property type="entry name" value="FPG_cat"/>
</dbReference>
<dbReference type="SUPFAM" id="SSF46946">
    <property type="entry name" value="S13-like H2TH domain"/>
    <property type="match status" value="1"/>
</dbReference>
<reference evidence="18 19" key="1">
    <citation type="journal article" date="2012" name="J. Bacteriol.">
        <title>Draft Genome Sequence of Oceaniovalibus guishaninsula JLT2003T.</title>
        <authorList>
            <person name="Tang K."/>
            <person name="Liu K."/>
            <person name="Jiao N."/>
        </authorList>
    </citation>
    <scope>NUCLEOTIDE SEQUENCE [LARGE SCALE GENOMIC DNA]</scope>
    <source>
        <strain evidence="18 19">JLT2003</strain>
    </source>
</reference>
<dbReference type="GO" id="GO:0003684">
    <property type="term" value="F:damaged DNA binding"/>
    <property type="evidence" value="ECO:0007669"/>
    <property type="project" value="InterPro"/>
</dbReference>
<comment type="subunit">
    <text evidence="3 15">Monomer.</text>
</comment>
<comment type="cofactor">
    <cofactor evidence="15">
        <name>Zn(2+)</name>
        <dbReference type="ChEBI" id="CHEBI:29105"/>
    </cofactor>
    <text evidence="15">Binds 1 zinc ion per subunit.</text>
</comment>
<comment type="catalytic activity">
    <reaction evidence="1 15">
        <text>Hydrolysis of DNA containing ring-opened 7-methylguanine residues, releasing 2,6-diamino-4-hydroxy-5-(N-methyl)formamidopyrimidine.</text>
        <dbReference type="EC" id="3.2.2.23"/>
    </reaction>
</comment>
<organism evidence="18 19">
    <name type="scientific">Oceaniovalibus guishaninsula JLT2003</name>
    <dbReference type="NCBI Taxonomy" id="1231392"/>
    <lineage>
        <taxon>Bacteria</taxon>
        <taxon>Pseudomonadati</taxon>
        <taxon>Pseudomonadota</taxon>
        <taxon>Alphaproteobacteria</taxon>
        <taxon>Rhodobacterales</taxon>
        <taxon>Roseobacteraceae</taxon>
        <taxon>Oceaniovalibus</taxon>
    </lineage>
</organism>
<dbReference type="Pfam" id="PF01149">
    <property type="entry name" value="Fapy_DNA_glyco"/>
    <property type="match status" value="1"/>
</dbReference>
<evidence type="ECO:0000256" key="13">
    <source>
        <dbReference type="ARBA" id="ARBA00023295"/>
    </source>
</evidence>
<dbReference type="CDD" id="cd08966">
    <property type="entry name" value="EcFpg-like_N"/>
    <property type="match status" value="1"/>
</dbReference>
<evidence type="ECO:0000256" key="10">
    <source>
        <dbReference type="ARBA" id="ARBA00023204"/>
    </source>
</evidence>
<dbReference type="InterPro" id="IPR020629">
    <property type="entry name" value="FPG_Glyclase"/>
</dbReference>
<dbReference type="InterPro" id="IPR035937">
    <property type="entry name" value="FPG_N"/>
</dbReference>
<comment type="caution">
    <text evidence="18">The sequence shown here is derived from an EMBL/GenBank/DDBJ whole genome shotgun (WGS) entry which is preliminary data.</text>
</comment>
<accession>K2GM38</accession>
<dbReference type="EC" id="3.2.2.23" evidence="15"/>
<dbReference type="Proteomes" id="UP000006765">
    <property type="component" value="Unassembled WGS sequence"/>
</dbReference>
<dbReference type="PATRIC" id="fig|1231392.3.peg.2142"/>
<keyword evidence="19" id="KW-1185">Reference proteome</keyword>
<keyword evidence="7 15" id="KW-0378">Hydrolase</keyword>
<dbReference type="Gene3D" id="3.20.190.10">
    <property type="entry name" value="MutM-like, N-terminal"/>
    <property type="match status" value="1"/>
</dbReference>
<feature type="domain" description="FPG-type" evidence="16">
    <location>
        <begin position="251"/>
        <end position="287"/>
    </location>
</feature>
<feature type="active site" description="Schiff-base intermediate with DNA" evidence="15">
    <location>
        <position position="2"/>
    </location>
</feature>
<feature type="domain" description="Formamidopyrimidine-DNA glycosylase catalytic" evidence="17">
    <location>
        <begin position="2"/>
        <end position="126"/>
    </location>
</feature>
<dbReference type="SMART" id="SM01232">
    <property type="entry name" value="H2TH"/>
    <property type="match status" value="1"/>
</dbReference>
<proteinExistence type="inferred from homology"/>
<evidence type="ECO:0000259" key="17">
    <source>
        <dbReference type="PROSITE" id="PS51068"/>
    </source>
</evidence>
<dbReference type="InterPro" id="IPR015886">
    <property type="entry name" value="H2TH_FPG"/>
</dbReference>
<keyword evidence="6 15" id="KW-0863">Zinc-finger</keyword>
<evidence type="ECO:0000256" key="9">
    <source>
        <dbReference type="ARBA" id="ARBA00023125"/>
    </source>
</evidence>
<dbReference type="SUPFAM" id="SSF81624">
    <property type="entry name" value="N-terminal domain of MutM-like DNA repair proteins"/>
    <property type="match status" value="1"/>
</dbReference>